<dbReference type="KEGG" id="nvn:NVIE_016010"/>
<dbReference type="Proteomes" id="UP000027093">
    <property type="component" value="Chromosome"/>
</dbReference>
<keyword evidence="2" id="KW-0808">Transferase</keyword>
<dbReference type="GO" id="GO:0016747">
    <property type="term" value="F:acyltransferase activity, transferring groups other than amino-acyl groups"/>
    <property type="evidence" value="ECO:0007669"/>
    <property type="project" value="InterPro"/>
</dbReference>
<keyword evidence="3" id="KW-1185">Reference proteome</keyword>
<dbReference type="PROSITE" id="PS51186">
    <property type="entry name" value="GNAT"/>
    <property type="match status" value="1"/>
</dbReference>
<dbReference type="HOGENOM" id="CLU_888358_0_0_2"/>
<evidence type="ECO:0000313" key="3">
    <source>
        <dbReference type="Proteomes" id="UP000027093"/>
    </source>
</evidence>
<dbReference type="Gene3D" id="3.40.630.30">
    <property type="match status" value="1"/>
</dbReference>
<reference evidence="2 3" key="1">
    <citation type="journal article" date="2014" name="Int. J. Syst. Evol. Microbiol.">
        <title>Nitrososphaera viennensis gen. nov., sp. nov., an aerobic and mesophilic, ammonia-oxidizing archaeon from soil and a member of the archaeal phylum Thaumarchaeota.</title>
        <authorList>
            <person name="Stieglmeier M."/>
            <person name="Klingl A."/>
            <person name="Alves R.J."/>
            <person name="Rittmann S.K."/>
            <person name="Melcher M."/>
            <person name="Leisch N."/>
            <person name="Schleper C."/>
        </authorList>
    </citation>
    <scope>NUCLEOTIDE SEQUENCE [LARGE SCALE GENOMIC DNA]</scope>
    <source>
        <strain evidence="2">EN76</strain>
    </source>
</reference>
<evidence type="ECO:0000259" key="1">
    <source>
        <dbReference type="PROSITE" id="PS51186"/>
    </source>
</evidence>
<evidence type="ECO:0000313" key="2">
    <source>
        <dbReference type="EMBL" id="AIC15853.1"/>
    </source>
</evidence>
<dbReference type="Pfam" id="PF00583">
    <property type="entry name" value="Acetyltransf_1"/>
    <property type="match status" value="1"/>
</dbReference>
<accession>A0A060HK15</accession>
<dbReference type="InterPro" id="IPR000182">
    <property type="entry name" value="GNAT_dom"/>
</dbReference>
<dbReference type="STRING" id="926571.NVIE_016010"/>
<dbReference type="EMBL" id="CP007536">
    <property type="protein sequence ID" value="AIC15853.1"/>
    <property type="molecule type" value="Genomic_DNA"/>
</dbReference>
<dbReference type="CDD" id="cd04301">
    <property type="entry name" value="NAT_SF"/>
    <property type="match status" value="1"/>
</dbReference>
<proteinExistence type="predicted"/>
<dbReference type="AlphaFoldDB" id="A0A060HK15"/>
<name>A0A060HK15_9ARCH</name>
<dbReference type="InterPro" id="IPR016181">
    <property type="entry name" value="Acyl_CoA_acyltransferase"/>
</dbReference>
<gene>
    <name evidence="2" type="ORF">NVIE_016010</name>
</gene>
<protein>
    <submittedName>
        <fullName evidence="2">GCN5-related N-acetyltransferase</fullName>
    </submittedName>
</protein>
<dbReference type="SUPFAM" id="SSF55729">
    <property type="entry name" value="Acyl-CoA N-acyltransferases (Nat)"/>
    <property type="match status" value="1"/>
</dbReference>
<feature type="domain" description="N-acetyltransferase" evidence="1">
    <location>
        <begin position="5"/>
        <end position="148"/>
    </location>
</feature>
<sequence>MAFDVTVRRMRESDLQEADRIMRLAFGTFIGLPDPMSFAGDADYVYTRYRADPSAALVAEVGGKIAGSNFALHWGSVGVFGPLTIHPDFWDKGVARRLLEETMDIFARWQVTHAGLFTFAQSSKHVHLYQKFGFWPRFLTAIMSKPVDKAPSAAKMARYSQLTGAEKEPAIEACKTLTGNIYDGLDLRKEIYSVDKQGLGDTILIYDDSGSLAGLAICHCGPGTEAGSGNCYVKFGASAPGQGSAERFERLLDACESFAGSQGLSRIVAGVNTGRHDAYRRMIARKFCTDIQGVAMHRPDEPGYDRKDVYLVDDWR</sequence>
<organism evidence="2 3">
    <name type="scientific">Nitrososphaera viennensis EN76</name>
    <dbReference type="NCBI Taxonomy" id="926571"/>
    <lineage>
        <taxon>Archaea</taxon>
        <taxon>Nitrososphaerota</taxon>
        <taxon>Nitrososphaeria</taxon>
        <taxon>Nitrososphaerales</taxon>
        <taxon>Nitrososphaeraceae</taxon>
        <taxon>Nitrososphaera</taxon>
    </lineage>
</organism>